<comment type="caution">
    <text evidence="1">The sequence shown here is derived from an EMBL/GenBank/DDBJ whole genome shotgun (WGS) entry which is preliminary data.</text>
</comment>
<sequence length="290" mass="33908">MSTSSLQVRVSVHMNFDYEADWEEASKLKLISQYHSEFKSNDFSLEFLPNYCQGDQPITILKTFNDLILCCGEKFDKSEGVYYICNLQTKQWVALPPTPPNSKRCVDVEFFCEPHYYADKDHQGRVILNSQFKFKVLRFLNSFSSEGITLQIFSSETVDDHFNQSLQRVKFPGMRFCRIPYHSMLHLSLRRRRLHVVQISIIDVADHPDYGVPVMFIWWLRESLAEFRLGFYDMKNRTLNLVSKTWCHASIPEYGFYEEAMWSDASKLVLPLWPTPIPQISQAAAQPCQD</sequence>
<accession>A0ACB9KGZ6</accession>
<keyword evidence="2" id="KW-1185">Reference proteome</keyword>
<reference evidence="1 2" key="1">
    <citation type="journal article" date="2022" name="DNA Res.">
        <title>Chromosomal-level genome assembly of the orchid tree Bauhinia variegata (Leguminosae; Cercidoideae) supports the allotetraploid origin hypothesis of Bauhinia.</title>
        <authorList>
            <person name="Zhong Y."/>
            <person name="Chen Y."/>
            <person name="Zheng D."/>
            <person name="Pang J."/>
            <person name="Liu Y."/>
            <person name="Luo S."/>
            <person name="Meng S."/>
            <person name="Qian L."/>
            <person name="Wei D."/>
            <person name="Dai S."/>
            <person name="Zhou R."/>
        </authorList>
    </citation>
    <scope>NUCLEOTIDE SEQUENCE [LARGE SCALE GENOMIC DNA]</scope>
    <source>
        <strain evidence="1">BV-YZ2020</strain>
    </source>
</reference>
<dbReference type="Proteomes" id="UP000828941">
    <property type="component" value="Chromosome 14"/>
</dbReference>
<evidence type="ECO:0000313" key="2">
    <source>
        <dbReference type="Proteomes" id="UP000828941"/>
    </source>
</evidence>
<name>A0ACB9KGZ6_BAUVA</name>
<gene>
    <name evidence="1" type="ORF">L6164_036424</name>
</gene>
<dbReference type="EMBL" id="CM039439">
    <property type="protein sequence ID" value="KAI4296468.1"/>
    <property type="molecule type" value="Genomic_DNA"/>
</dbReference>
<organism evidence="1 2">
    <name type="scientific">Bauhinia variegata</name>
    <name type="common">Purple orchid tree</name>
    <name type="synonym">Phanera variegata</name>
    <dbReference type="NCBI Taxonomy" id="167791"/>
    <lineage>
        <taxon>Eukaryota</taxon>
        <taxon>Viridiplantae</taxon>
        <taxon>Streptophyta</taxon>
        <taxon>Embryophyta</taxon>
        <taxon>Tracheophyta</taxon>
        <taxon>Spermatophyta</taxon>
        <taxon>Magnoliopsida</taxon>
        <taxon>eudicotyledons</taxon>
        <taxon>Gunneridae</taxon>
        <taxon>Pentapetalae</taxon>
        <taxon>rosids</taxon>
        <taxon>fabids</taxon>
        <taxon>Fabales</taxon>
        <taxon>Fabaceae</taxon>
        <taxon>Cercidoideae</taxon>
        <taxon>Cercideae</taxon>
        <taxon>Bauhiniinae</taxon>
        <taxon>Bauhinia</taxon>
    </lineage>
</organism>
<protein>
    <submittedName>
        <fullName evidence="1">Uncharacterized protein</fullName>
    </submittedName>
</protein>
<proteinExistence type="predicted"/>
<evidence type="ECO:0000313" key="1">
    <source>
        <dbReference type="EMBL" id="KAI4296468.1"/>
    </source>
</evidence>